<dbReference type="InterPro" id="IPR010935">
    <property type="entry name" value="SMC_hinge"/>
</dbReference>
<dbReference type="FunFam" id="3.40.50.300:FF:000984">
    <property type="entry name" value="Chromosome partition protein Smc"/>
    <property type="match status" value="1"/>
</dbReference>
<feature type="coiled-coil region" evidence="7">
    <location>
        <begin position="167"/>
        <end position="201"/>
    </location>
</feature>
<dbReference type="Proteomes" id="UP000242754">
    <property type="component" value="Unassembled WGS sequence"/>
</dbReference>
<dbReference type="GO" id="GO:0007062">
    <property type="term" value="P:sister chromatid cohesion"/>
    <property type="evidence" value="ECO:0007669"/>
    <property type="project" value="InterPro"/>
</dbReference>
<organism evidence="9 10">
    <name type="scientific">Trichococcus palustris</name>
    <dbReference type="NCBI Taxonomy" id="140314"/>
    <lineage>
        <taxon>Bacteria</taxon>
        <taxon>Bacillati</taxon>
        <taxon>Bacillota</taxon>
        <taxon>Bacilli</taxon>
        <taxon>Lactobacillales</taxon>
        <taxon>Carnobacteriaceae</taxon>
        <taxon>Trichococcus</taxon>
    </lineage>
</organism>
<dbReference type="InterPro" id="IPR003395">
    <property type="entry name" value="RecF/RecN/SMC_N"/>
</dbReference>
<proteinExistence type="inferred from homology"/>
<comment type="function">
    <text evidence="7">Required for chromosome condensation and partitioning.</text>
</comment>
<dbReference type="InterPro" id="IPR024704">
    <property type="entry name" value="SMC"/>
</dbReference>
<dbReference type="GO" id="GO:0007059">
    <property type="term" value="P:chromosome segregation"/>
    <property type="evidence" value="ECO:0007669"/>
    <property type="project" value="UniProtKB-UniRule"/>
</dbReference>
<dbReference type="SMART" id="SM00968">
    <property type="entry name" value="SMC_hinge"/>
    <property type="match status" value="1"/>
</dbReference>
<dbReference type="EMBL" id="FJNE01000001">
    <property type="protein sequence ID" value="CZQ82849.1"/>
    <property type="molecule type" value="Genomic_DNA"/>
</dbReference>
<feature type="coiled-coil region" evidence="7">
    <location>
        <begin position="469"/>
        <end position="496"/>
    </location>
</feature>
<dbReference type="NCBIfam" id="TIGR02168">
    <property type="entry name" value="SMC_prok_B"/>
    <property type="match status" value="1"/>
</dbReference>
<evidence type="ECO:0000256" key="6">
    <source>
        <dbReference type="ARBA" id="ARBA00023125"/>
    </source>
</evidence>
<gene>
    <name evidence="7" type="primary">smc</name>
    <name evidence="9" type="ORF">Tpal_366</name>
</gene>
<comment type="subcellular location">
    <subcellularLocation>
        <location evidence="1 7">Cytoplasm</location>
    </subcellularLocation>
</comment>
<accession>A0A143Y905</accession>
<dbReference type="Gene3D" id="3.30.70.1620">
    <property type="match status" value="1"/>
</dbReference>
<feature type="coiled-coil region" evidence="7">
    <location>
        <begin position="876"/>
        <end position="910"/>
    </location>
</feature>
<reference evidence="9 10" key="1">
    <citation type="submission" date="2016-02" db="EMBL/GenBank/DDBJ databases">
        <authorList>
            <person name="Wen L."/>
            <person name="He K."/>
            <person name="Yang H."/>
        </authorList>
    </citation>
    <scope>NUCLEOTIDE SEQUENCE [LARGE SCALE GENOMIC DNA]</scope>
    <source>
        <strain evidence="9">Trichococcus palustris</strain>
    </source>
</reference>
<comment type="domain">
    <text evidence="7">Contains large globular domains required for ATP hydrolysis at each terminus and a third globular domain forming a flexible hinge near the middle of the molecule. These domains are separated by coiled-coil structures.</text>
</comment>
<dbReference type="Pfam" id="PF06470">
    <property type="entry name" value="SMC_hinge"/>
    <property type="match status" value="1"/>
</dbReference>
<dbReference type="CDD" id="cd03278">
    <property type="entry name" value="ABC_SMC_barmotin"/>
    <property type="match status" value="2"/>
</dbReference>
<evidence type="ECO:0000313" key="10">
    <source>
        <dbReference type="Proteomes" id="UP000242754"/>
    </source>
</evidence>
<feature type="domain" description="SMC hinge" evidence="8">
    <location>
        <begin position="518"/>
        <end position="637"/>
    </location>
</feature>
<dbReference type="PIRSF" id="PIRSF005719">
    <property type="entry name" value="SMC"/>
    <property type="match status" value="1"/>
</dbReference>
<dbReference type="FunFam" id="3.40.50.300:FF:000901">
    <property type="entry name" value="Chromosome partition protein Smc"/>
    <property type="match status" value="1"/>
</dbReference>
<dbReference type="Gene3D" id="3.40.50.300">
    <property type="entry name" value="P-loop containing nucleotide triphosphate hydrolases"/>
    <property type="match status" value="2"/>
</dbReference>
<dbReference type="GO" id="GO:0005737">
    <property type="term" value="C:cytoplasm"/>
    <property type="evidence" value="ECO:0007669"/>
    <property type="project" value="UniProtKB-SubCell"/>
</dbReference>
<dbReference type="SUPFAM" id="SSF52540">
    <property type="entry name" value="P-loop containing nucleoside triphosphate hydrolases"/>
    <property type="match status" value="1"/>
</dbReference>
<dbReference type="SUPFAM" id="SSF75553">
    <property type="entry name" value="Smc hinge domain"/>
    <property type="match status" value="1"/>
</dbReference>
<evidence type="ECO:0000256" key="3">
    <source>
        <dbReference type="ARBA" id="ARBA00022741"/>
    </source>
</evidence>
<sequence length="1185" mass="134379">MHLERIEMSGFKSFADKTVIEFDEGVTAVVGPNGSGKSNLSEAVRWVLGEQSAKNLRGKKMDDIVFAGSQTRKPVNIAEVTLVLNNEDGFLPLEFSEVSITRRYNRNGDSDCFINKKPCRLKDITELLMDSGIGKDSFSMISQGKVEQIFQNKPEDRRTIFEEAAGVAKYKNRKKSAESKLSQTEEHLNRVEDILHEINGQLVPLKKQRNTALEYREKKQTLSAVEIALTAAEITSLNGQWQRSKQNLGEYNREIEAAEEQLALSQKELAALKDRMDRCDEELEVLQNRYVTVVQKLEQLEGQKKIFEQRAEYSSKNHEEQALIIQTKEALIREETAKLKQLEAELATKLALKKELSQQRVVLFEKESQLSQDKTQLVQHLRNSYIDKLQEQSSNKNTVTYLEKETLLASEQEYRFLSKSDELTRTVRELKERTVTVTAEHAQFVQANERLTTELQTRKQEQFQIVAALQKMNAELDTVTRTLQQAQARRESQQELDDSYASYYQGVKEILRRRTAVPGILGSVAELIQVPERYTLAMEIALGATVQHVVVADEKTASQCIGILKAQHLGRATFLPLNVIQGKSLPQNVRETLEGSAGYLGVANEMINYDGAYTNIISSLLGTTIVAENLQTGLQLSKKLYNRYRIVSLEGDVIHAGGSMTGGATKRQQESSLLARKNNLKKMAEYIEQLSSQHRQLKKEQEKAVMQQQAIQEELEAKRQEATIKQFELQQKEAILKQVTADIGAKEKELAAHDYEKRLFFQEKEERQAQLKEVTQKLAILDDEIKVLQKDMEESNLNEEERLKLLREVQQKRQQADQELAVLQEQEKQLKRDVKISAELIRSEKTAIQDLKGKQDQEAKLADTQSMTIQEIVAQLQTTEEAKMQTDGALKQLREKKKAMEHERASKEEGLNEINKSLQNLWSEQAKLEANSSRFEIAIDHHLEHLSEEYGLSYEAAKEQYALSVSVEEAAIQVKTLKKAIDGLGPINLGAIDEYERIAERFDFLTAQQTDLLTARGNLLNTMNEMDDEVRARFQEMFQLIKKQFEKTFPKLFGGGKATLELTDPTDLLETGIEIVAQPPGKRLQQLSLLSGGEKAFTAIALLFAIIEVKPVPFCILDEVEAALDEANVSRFGKYLAASTDLTQFIVITHRKGTMEEADVLYGVTMQDSGVSRLASVKFEDYEEA</sequence>
<dbReference type="GO" id="GO:0016887">
    <property type="term" value="F:ATP hydrolysis activity"/>
    <property type="evidence" value="ECO:0007669"/>
    <property type="project" value="InterPro"/>
</dbReference>
<dbReference type="Gene3D" id="1.20.1060.20">
    <property type="match status" value="1"/>
</dbReference>
<dbReference type="GO" id="GO:0030261">
    <property type="term" value="P:chromosome condensation"/>
    <property type="evidence" value="ECO:0007669"/>
    <property type="project" value="InterPro"/>
</dbReference>
<feature type="binding site" evidence="7">
    <location>
        <begin position="32"/>
        <end position="39"/>
    </location>
    <ligand>
        <name>ATP</name>
        <dbReference type="ChEBI" id="CHEBI:30616"/>
    </ligand>
</feature>
<dbReference type="InterPro" id="IPR027417">
    <property type="entry name" value="P-loop_NTPase"/>
</dbReference>
<feature type="coiled-coil region" evidence="7">
    <location>
        <begin position="241"/>
        <end position="359"/>
    </location>
</feature>
<comment type="similarity">
    <text evidence="7">Belongs to the SMC family.</text>
</comment>
<keyword evidence="4 7" id="KW-0067">ATP-binding</keyword>
<keyword evidence="3 7" id="KW-0547">Nucleotide-binding</keyword>
<dbReference type="AlphaFoldDB" id="A0A143Y905"/>
<protein>
    <recommendedName>
        <fullName evidence="7">Chromosome partition protein Smc</fullName>
    </recommendedName>
</protein>
<dbReference type="PANTHER" id="PTHR43977">
    <property type="entry name" value="STRUCTURAL MAINTENANCE OF CHROMOSOMES PROTEIN 3"/>
    <property type="match status" value="1"/>
</dbReference>
<name>A0A143Y905_9LACT</name>
<dbReference type="HAMAP" id="MF_01894">
    <property type="entry name" value="Smc_prok"/>
    <property type="match status" value="1"/>
</dbReference>
<keyword evidence="10" id="KW-1185">Reference proteome</keyword>
<dbReference type="Pfam" id="PF02463">
    <property type="entry name" value="SMC_N"/>
    <property type="match status" value="2"/>
</dbReference>
<dbReference type="InterPro" id="IPR036277">
    <property type="entry name" value="SMC_hinge_sf"/>
</dbReference>
<evidence type="ECO:0000256" key="7">
    <source>
        <dbReference type="HAMAP-Rule" id="MF_01894"/>
    </source>
</evidence>
<dbReference type="RefSeq" id="WP_409373490.1">
    <property type="nucleotide sequence ID" value="NZ_FJNE01000001.1"/>
</dbReference>
<dbReference type="GO" id="GO:0005694">
    <property type="term" value="C:chromosome"/>
    <property type="evidence" value="ECO:0007669"/>
    <property type="project" value="InterPro"/>
</dbReference>
<dbReference type="GO" id="GO:0005524">
    <property type="term" value="F:ATP binding"/>
    <property type="evidence" value="ECO:0007669"/>
    <property type="project" value="UniProtKB-UniRule"/>
</dbReference>
<evidence type="ECO:0000256" key="4">
    <source>
        <dbReference type="ARBA" id="ARBA00022840"/>
    </source>
</evidence>
<keyword evidence="2 7" id="KW-0963">Cytoplasm</keyword>
<feature type="coiled-coil region" evidence="7">
    <location>
        <begin position="680"/>
        <end position="833"/>
    </location>
</feature>
<keyword evidence="5 7" id="KW-0175">Coiled coil</keyword>
<keyword evidence="6 7" id="KW-0238">DNA-binding</keyword>
<evidence type="ECO:0000256" key="1">
    <source>
        <dbReference type="ARBA" id="ARBA00004496"/>
    </source>
</evidence>
<dbReference type="STRING" id="140314.SAMN04488076_10374"/>
<dbReference type="GO" id="GO:0003677">
    <property type="term" value="F:DNA binding"/>
    <property type="evidence" value="ECO:0007669"/>
    <property type="project" value="UniProtKB-UniRule"/>
</dbReference>
<dbReference type="InterPro" id="IPR011890">
    <property type="entry name" value="SMC_prok"/>
</dbReference>
<evidence type="ECO:0000259" key="8">
    <source>
        <dbReference type="SMART" id="SM00968"/>
    </source>
</evidence>
<evidence type="ECO:0000256" key="2">
    <source>
        <dbReference type="ARBA" id="ARBA00022490"/>
    </source>
</evidence>
<evidence type="ECO:0000256" key="5">
    <source>
        <dbReference type="ARBA" id="ARBA00023054"/>
    </source>
</evidence>
<comment type="subunit">
    <text evidence="7">Homodimer.</text>
</comment>
<dbReference type="GO" id="GO:0006260">
    <property type="term" value="P:DNA replication"/>
    <property type="evidence" value="ECO:0007669"/>
    <property type="project" value="UniProtKB-UniRule"/>
</dbReference>
<evidence type="ECO:0000313" key="9">
    <source>
        <dbReference type="EMBL" id="CZQ82849.1"/>
    </source>
</evidence>